<dbReference type="PANTHER" id="PTHR10067">
    <property type="entry name" value="PHOSPHATIDYLSERINE DECARBOXYLASE"/>
    <property type="match status" value="1"/>
</dbReference>
<dbReference type="GO" id="GO:0006646">
    <property type="term" value="P:phosphatidylethanolamine biosynthetic process"/>
    <property type="evidence" value="ECO:0007669"/>
    <property type="project" value="TreeGrafter"/>
</dbReference>
<name>A0A1Q3EH14_LENED</name>
<keyword evidence="1" id="KW-0210">Decarboxylase</keyword>
<evidence type="ECO:0000313" key="5">
    <source>
        <dbReference type="Proteomes" id="UP000188533"/>
    </source>
</evidence>
<dbReference type="InterPro" id="IPR003817">
    <property type="entry name" value="PS_Dcarbxylase"/>
</dbReference>
<dbReference type="STRING" id="5353.A0A1Q3EH14"/>
<sequence length="532" mass="60100">MQENSSENFDCTGSILVTVKNMINSIPCRSIQCLSRAHHPRFLFSYFSNLVPLTSDAKNYLTEESRVLAPKARIPSTYTPKSKKIFHTLTMSPYQRPLPSKQTVLTRYGGWIPANPAVYDAFFNDLLREIDPKKAHVPAVQNFKDNINADPELVDLFEQVFLQVSPESRVRTFEQLLLCMDKIVVAAPKFQVNRNDQGEIIGGEPIGVPLYLLLDLLSNTSAGYDLFRKVEFNAAMKNLLDFWGSYLRGSQSNNTLNDSDEGWFGQLGLATLENERGIFNEIYECPDYTAVNRGFTSWDAFFTRKFKPDARPIQRPDPPFFFIFNACESTVYRISTDIKEHDQFWLKGQPYSIYDMLGRRDDEVSRSFIGGTVYQAFLSPYDYHRWHSPVDGTIREIQLVPGTYYAALPDDGAGESDPDFQPGDPRGAIIRSQAWLTEAATRAIIHIEADNKAIGRIVFIGIGMVEVSTCQITVEEGDRVKAGDEIGMFHFGGSSHALIFERGVNLEFFDDVVINNHLHVNRPIAGLQVPKA</sequence>
<evidence type="ECO:0000256" key="1">
    <source>
        <dbReference type="ARBA" id="ARBA00022793"/>
    </source>
</evidence>
<dbReference type="EMBL" id="BDGU01000319">
    <property type="protein sequence ID" value="GAW06449.1"/>
    <property type="molecule type" value="Genomic_DNA"/>
</dbReference>
<evidence type="ECO:0000256" key="2">
    <source>
        <dbReference type="ARBA" id="ARBA00023239"/>
    </source>
</evidence>
<dbReference type="Pfam" id="PF02666">
    <property type="entry name" value="PS_Dcarbxylase"/>
    <property type="match status" value="1"/>
</dbReference>
<evidence type="ECO:0000313" key="4">
    <source>
        <dbReference type="EMBL" id="GAW06449.1"/>
    </source>
</evidence>
<dbReference type="GO" id="GO:0005739">
    <property type="term" value="C:mitochondrion"/>
    <property type="evidence" value="ECO:0007669"/>
    <property type="project" value="TreeGrafter"/>
</dbReference>
<evidence type="ECO:0000259" key="3">
    <source>
        <dbReference type="Pfam" id="PF12588"/>
    </source>
</evidence>
<dbReference type="Proteomes" id="UP000188533">
    <property type="component" value="Unassembled WGS sequence"/>
</dbReference>
<dbReference type="Pfam" id="PF12588">
    <property type="entry name" value="PSDC"/>
    <property type="match status" value="1"/>
</dbReference>
<dbReference type="InterPro" id="IPR022237">
    <property type="entry name" value="PsiD-like"/>
</dbReference>
<reference evidence="4 5" key="2">
    <citation type="submission" date="2017-02" db="EMBL/GenBank/DDBJ databases">
        <title>A genome survey and senescence transcriptome analysis in Lentinula edodes.</title>
        <authorList>
            <person name="Sakamoto Y."/>
            <person name="Nakade K."/>
            <person name="Sato S."/>
            <person name="Yoshida Y."/>
            <person name="Miyazaki K."/>
            <person name="Natsume S."/>
            <person name="Konno N."/>
        </authorList>
    </citation>
    <scope>NUCLEOTIDE SEQUENCE [LARGE SCALE GENOMIC DNA]</scope>
    <source>
        <strain evidence="4 5">NBRC 111202</strain>
    </source>
</reference>
<organism evidence="4 5">
    <name type="scientific">Lentinula edodes</name>
    <name type="common">Shiitake mushroom</name>
    <name type="synonym">Lentinus edodes</name>
    <dbReference type="NCBI Taxonomy" id="5353"/>
    <lineage>
        <taxon>Eukaryota</taxon>
        <taxon>Fungi</taxon>
        <taxon>Dikarya</taxon>
        <taxon>Basidiomycota</taxon>
        <taxon>Agaricomycotina</taxon>
        <taxon>Agaricomycetes</taxon>
        <taxon>Agaricomycetidae</taxon>
        <taxon>Agaricales</taxon>
        <taxon>Marasmiineae</taxon>
        <taxon>Omphalotaceae</taxon>
        <taxon>Lentinula</taxon>
    </lineage>
</organism>
<keyword evidence="2" id="KW-0456">Lyase</keyword>
<reference evidence="4 5" key="1">
    <citation type="submission" date="2016-08" db="EMBL/GenBank/DDBJ databases">
        <authorList>
            <consortium name="Lentinula edodes genome sequencing consortium"/>
            <person name="Sakamoto Y."/>
            <person name="Nakade K."/>
            <person name="Sato S."/>
            <person name="Yoshida Y."/>
            <person name="Miyazaki K."/>
            <person name="Natsume S."/>
            <person name="Konno N."/>
        </authorList>
    </citation>
    <scope>NUCLEOTIDE SEQUENCE [LARGE SCALE GENOMIC DNA]</scope>
    <source>
        <strain evidence="4 5">NBRC 111202</strain>
    </source>
</reference>
<protein>
    <submittedName>
        <fullName evidence="4">Phosphatidylserine decarboxylase</fullName>
    </submittedName>
</protein>
<comment type="caution">
    <text evidence="4">The sequence shown here is derived from an EMBL/GenBank/DDBJ whole genome shotgun (WGS) entry which is preliminary data.</text>
</comment>
<feature type="domain" description="L-tryptophan decarboxylase PsiD-like" evidence="3">
    <location>
        <begin position="138"/>
        <end position="270"/>
    </location>
</feature>
<proteinExistence type="predicted"/>
<gene>
    <name evidence="4" type="ORF">LENED_008378</name>
</gene>
<keyword evidence="5" id="KW-1185">Reference proteome</keyword>
<accession>A0A1Q3EH14</accession>
<dbReference type="PANTHER" id="PTHR10067:SF9">
    <property type="entry name" value="PHOSPHATIDYLSERINE DECARBOXYLASE FAMILY PROTEIN (AFU_ORTHOLOGUE AFUA_7G01730)"/>
    <property type="match status" value="1"/>
</dbReference>
<dbReference type="GO" id="GO:0004609">
    <property type="term" value="F:phosphatidylserine decarboxylase activity"/>
    <property type="evidence" value="ECO:0007669"/>
    <property type="project" value="InterPro"/>
</dbReference>
<dbReference type="AlphaFoldDB" id="A0A1Q3EH14"/>